<dbReference type="PROSITE" id="PS51354">
    <property type="entry name" value="GLUTAREDOXIN_2"/>
    <property type="match status" value="1"/>
</dbReference>
<evidence type="ECO:0000259" key="1">
    <source>
        <dbReference type="Pfam" id="PF00462"/>
    </source>
</evidence>
<dbReference type="RefSeq" id="WP_015922806.1">
    <property type="nucleotide sequence ID" value="NC_011959.1"/>
</dbReference>
<dbReference type="InterPro" id="IPR036249">
    <property type="entry name" value="Thioredoxin-like_sf"/>
</dbReference>
<dbReference type="Gene3D" id="3.40.30.10">
    <property type="entry name" value="Glutaredoxin"/>
    <property type="match status" value="1"/>
</dbReference>
<dbReference type="Pfam" id="PF00462">
    <property type="entry name" value="Glutaredoxin"/>
    <property type="match status" value="1"/>
</dbReference>
<dbReference type="SUPFAM" id="SSF52833">
    <property type="entry name" value="Thioredoxin-like"/>
    <property type="match status" value="1"/>
</dbReference>
<dbReference type="OrthoDB" id="166296at2"/>
<gene>
    <name evidence="2" type="ordered locus">trd_1864</name>
</gene>
<name>B9L1W4_THERP</name>
<dbReference type="KEGG" id="tro:trd_1864"/>
<dbReference type="HOGENOM" id="CLU_026126_11_3_0"/>
<dbReference type="Proteomes" id="UP000000447">
    <property type="component" value="Chromosome"/>
</dbReference>
<dbReference type="InterPro" id="IPR002109">
    <property type="entry name" value="Glutaredoxin"/>
</dbReference>
<evidence type="ECO:0000313" key="3">
    <source>
        <dbReference type="Proteomes" id="UP000000447"/>
    </source>
</evidence>
<dbReference type="SMR" id="B9L1W4"/>
<sequence>MGRLELYGTRWCPYTAELRSSLEWRGVAFIEYDVDADVDARQRLLQLTGGRRTIPVLVEDGRVVLIGWQGRGCTI</sequence>
<keyword evidence="3" id="KW-1185">Reference proteome</keyword>
<dbReference type="eggNOG" id="COG0695">
    <property type="taxonomic scope" value="Bacteria"/>
</dbReference>
<dbReference type="NCBIfam" id="NF041212">
    <property type="entry name" value="Uxx_star"/>
    <property type="match status" value="1"/>
</dbReference>
<organism evidence="2 3">
    <name type="scientific">Thermomicrobium roseum (strain ATCC 27502 / DSM 5159 / P-2)</name>
    <dbReference type="NCBI Taxonomy" id="309801"/>
    <lineage>
        <taxon>Bacteria</taxon>
        <taxon>Pseudomonadati</taxon>
        <taxon>Thermomicrobiota</taxon>
        <taxon>Thermomicrobia</taxon>
        <taxon>Thermomicrobiales</taxon>
        <taxon>Thermomicrobiaceae</taxon>
        <taxon>Thermomicrobium</taxon>
    </lineage>
</organism>
<dbReference type="STRING" id="309801.trd_1864"/>
<evidence type="ECO:0000313" key="2">
    <source>
        <dbReference type="EMBL" id="ACM05562.1"/>
    </source>
</evidence>
<reference evidence="2 3" key="1">
    <citation type="journal article" date="2009" name="PLoS ONE">
        <title>Complete genome sequence of the aerobic CO-oxidizing thermophile Thermomicrobium roseum.</title>
        <authorList>
            <person name="Wu D."/>
            <person name="Raymond J."/>
            <person name="Wu M."/>
            <person name="Chatterji S."/>
            <person name="Ren Q."/>
            <person name="Graham J.E."/>
            <person name="Bryant D.A."/>
            <person name="Robb F."/>
            <person name="Colman A."/>
            <person name="Tallon L.J."/>
            <person name="Badger J.H."/>
            <person name="Madupu R."/>
            <person name="Ward N.L."/>
            <person name="Eisen J.A."/>
        </authorList>
    </citation>
    <scope>NUCLEOTIDE SEQUENCE [LARGE SCALE GENOMIC DNA]</scope>
    <source>
        <strain evidence="3">ATCC 27502 / DSM 5159 / P-2</strain>
    </source>
</reference>
<proteinExistence type="predicted"/>
<dbReference type="EMBL" id="CP001275">
    <property type="protein sequence ID" value="ACM05562.1"/>
    <property type="molecule type" value="Genomic_DNA"/>
</dbReference>
<protein>
    <submittedName>
        <fullName evidence="2">Glutaredoxin 3</fullName>
    </submittedName>
</protein>
<accession>B9L1W4</accession>
<feature type="domain" description="Glutaredoxin" evidence="1">
    <location>
        <begin position="5"/>
        <end position="64"/>
    </location>
</feature>
<dbReference type="AlphaFoldDB" id="B9L1W4"/>